<feature type="region of interest" description="Disordered" evidence="1">
    <location>
        <begin position="30"/>
        <end position="84"/>
    </location>
</feature>
<name>A0A3B5MW27_9TELE</name>
<protein>
    <submittedName>
        <fullName evidence="2">Uncharacterized protein</fullName>
    </submittedName>
</protein>
<evidence type="ECO:0000313" key="3">
    <source>
        <dbReference type="Proteomes" id="UP000261380"/>
    </source>
</evidence>
<proteinExistence type="predicted"/>
<reference evidence="2" key="1">
    <citation type="submission" date="2025-08" db="UniProtKB">
        <authorList>
            <consortium name="Ensembl"/>
        </authorList>
    </citation>
    <scope>IDENTIFICATION</scope>
</reference>
<keyword evidence="3" id="KW-1185">Reference proteome</keyword>
<accession>A0A3B5MW27</accession>
<dbReference type="STRING" id="32473.ENSXCOP00000027836"/>
<feature type="compositionally biased region" description="Polar residues" evidence="1">
    <location>
        <begin position="45"/>
        <end position="54"/>
    </location>
</feature>
<reference evidence="2" key="2">
    <citation type="submission" date="2025-09" db="UniProtKB">
        <authorList>
            <consortium name="Ensembl"/>
        </authorList>
    </citation>
    <scope>IDENTIFICATION</scope>
</reference>
<evidence type="ECO:0000313" key="2">
    <source>
        <dbReference type="Ensembl" id="ENSXCOP00000027836.1"/>
    </source>
</evidence>
<organism evidence="2 3">
    <name type="scientific">Xiphophorus couchianus</name>
    <name type="common">Monterrey platyfish</name>
    <dbReference type="NCBI Taxonomy" id="32473"/>
    <lineage>
        <taxon>Eukaryota</taxon>
        <taxon>Metazoa</taxon>
        <taxon>Chordata</taxon>
        <taxon>Craniata</taxon>
        <taxon>Vertebrata</taxon>
        <taxon>Euteleostomi</taxon>
        <taxon>Actinopterygii</taxon>
        <taxon>Neopterygii</taxon>
        <taxon>Teleostei</taxon>
        <taxon>Neoteleostei</taxon>
        <taxon>Acanthomorphata</taxon>
        <taxon>Ovalentaria</taxon>
        <taxon>Atherinomorphae</taxon>
        <taxon>Cyprinodontiformes</taxon>
        <taxon>Poeciliidae</taxon>
        <taxon>Poeciliinae</taxon>
        <taxon>Xiphophorus</taxon>
    </lineage>
</organism>
<dbReference type="Ensembl" id="ENSXCOT00000028172.1">
    <property type="protein sequence ID" value="ENSXCOP00000027836.1"/>
    <property type="gene ID" value="ENSXCOG00000020757.1"/>
</dbReference>
<dbReference type="Proteomes" id="UP000261380">
    <property type="component" value="Unplaced"/>
</dbReference>
<dbReference type="AlphaFoldDB" id="A0A3B5MW27"/>
<evidence type="ECO:0000256" key="1">
    <source>
        <dbReference type="SAM" id="MobiDB-lite"/>
    </source>
</evidence>
<sequence>MTLRKNKRRAELSAELVLSHGVSLWFSSREEAAPEGQKLRPQTDWMPSSVSGGDQQDPLPPESLQHHHGPLAPRAPPLPAPREALQNHNTPVVLPRLPLSRLLQPLLLLDLDRKPLEPVKPVELVKPVESVKPVEPMEPVQPMELVTPMEPVKPVEPVKQMKPVEPVKPVEPSGPLIPAPGSTFGSEVDLSFV</sequence>